<feature type="compositionally biased region" description="Basic and acidic residues" evidence="1">
    <location>
        <begin position="60"/>
        <end position="71"/>
    </location>
</feature>
<comment type="caution">
    <text evidence="2">The sequence shown here is derived from an EMBL/GenBank/DDBJ whole genome shotgun (WGS) entry which is preliminary data.</text>
</comment>
<keyword evidence="3" id="KW-1185">Reference proteome</keyword>
<dbReference type="STRING" id="1093900.A0A507B851"/>
<dbReference type="PANTHER" id="PTHR42037">
    <property type="match status" value="1"/>
</dbReference>
<dbReference type="OrthoDB" id="3251507at2759"/>
<proteinExistence type="predicted"/>
<evidence type="ECO:0000313" key="3">
    <source>
        <dbReference type="Proteomes" id="UP000319257"/>
    </source>
</evidence>
<dbReference type="PANTHER" id="PTHR42037:SF1">
    <property type="match status" value="1"/>
</dbReference>
<dbReference type="Proteomes" id="UP000319257">
    <property type="component" value="Unassembled WGS sequence"/>
</dbReference>
<feature type="region of interest" description="Disordered" evidence="1">
    <location>
        <begin position="55"/>
        <end position="74"/>
    </location>
</feature>
<dbReference type="AlphaFoldDB" id="A0A507B851"/>
<reference evidence="2 3" key="1">
    <citation type="submission" date="2019-06" db="EMBL/GenBank/DDBJ databases">
        <title>Draft genome sequence of the filamentous fungus Phialemoniopsis curvata isolated from diesel fuel.</title>
        <authorList>
            <person name="Varaljay V.A."/>
            <person name="Lyon W.J."/>
            <person name="Crouch A.L."/>
            <person name="Drake C.E."/>
            <person name="Hollomon J.M."/>
            <person name="Nadeau L.J."/>
            <person name="Nunn H.S."/>
            <person name="Stevenson B.S."/>
            <person name="Bojanowski C.L."/>
            <person name="Crookes-Goodson W.J."/>
        </authorList>
    </citation>
    <scope>NUCLEOTIDE SEQUENCE [LARGE SCALE GENOMIC DNA]</scope>
    <source>
        <strain evidence="2 3">D216</strain>
    </source>
</reference>
<dbReference type="InParanoid" id="A0A507B851"/>
<evidence type="ECO:0000256" key="1">
    <source>
        <dbReference type="SAM" id="MobiDB-lite"/>
    </source>
</evidence>
<name>A0A507B851_9PEZI</name>
<accession>A0A507B851</accession>
<gene>
    <name evidence="2" type="ORF">E0L32_006593</name>
</gene>
<evidence type="ECO:0000313" key="2">
    <source>
        <dbReference type="EMBL" id="TPX12948.1"/>
    </source>
</evidence>
<organism evidence="2 3">
    <name type="scientific">Thyridium curvatum</name>
    <dbReference type="NCBI Taxonomy" id="1093900"/>
    <lineage>
        <taxon>Eukaryota</taxon>
        <taxon>Fungi</taxon>
        <taxon>Dikarya</taxon>
        <taxon>Ascomycota</taxon>
        <taxon>Pezizomycotina</taxon>
        <taxon>Sordariomycetes</taxon>
        <taxon>Sordariomycetidae</taxon>
        <taxon>Thyridiales</taxon>
        <taxon>Thyridiaceae</taxon>
        <taxon>Thyridium</taxon>
    </lineage>
</organism>
<dbReference type="GeneID" id="41974040"/>
<dbReference type="RefSeq" id="XP_030994659.1">
    <property type="nucleotide sequence ID" value="XM_031141243.1"/>
</dbReference>
<sequence length="228" mass="25484">MAEERPHNLVEAACRMLTTVSSTDISDALELSSQAKGRFYELIVLLHALNQVCSRPSQRRSPDSPRIRTADPGEPEDMLRLYLSKLGKICDSRPGGATVTAFAALQNTDPRVRYVFASNSRTPAQLEAVCKHITAVLRSVGELSRTSHTKRSREEAYHQNQRNILRFCQERVKCYVNGLRGALLECIGHSLVYAEKLRGLQDILPPAKLKDMVEDECKFLSPSMQLGS</sequence>
<protein>
    <submittedName>
        <fullName evidence="2">Uncharacterized protein</fullName>
    </submittedName>
</protein>
<dbReference type="EMBL" id="SKBQ01000038">
    <property type="protein sequence ID" value="TPX12948.1"/>
    <property type="molecule type" value="Genomic_DNA"/>
</dbReference>